<dbReference type="Gene3D" id="3.40.50.2000">
    <property type="entry name" value="Glycogen Phosphorylase B"/>
    <property type="match status" value="2"/>
</dbReference>
<dbReference type="PANTHER" id="PTHR12526">
    <property type="entry name" value="GLYCOSYLTRANSFERASE"/>
    <property type="match status" value="1"/>
</dbReference>
<dbReference type="AlphaFoldDB" id="A0A9D5JRR7"/>
<name>A0A9D5JRR7_9BACT</name>
<dbReference type="InterPro" id="IPR001296">
    <property type="entry name" value="Glyco_trans_1"/>
</dbReference>
<feature type="domain" description="Glycosyl transferase family 1" evidence="1">
    <location>
        <begin position="201"/>
        <end position="369"/>
    </location>
</feature>
<dbReference type="EMBL" id="WJJP01000003">
    <property type="protein sequence ID" value="MBD3322958.1"/>
    <property type="molecule type" value="Genomic_DNA"/>
</dbReference>
<comment type="caution">
    <text evidence="3">The sequence shown here is derived from an EMBL/GenBank/DDBJ whole genome shotgun (WGS) entry which is preliminary data.</text>
</comment>
<dbReference type="GO" id="GO:0016757">
    <property type="term" value="F:glycosyltransferase activity"/>
    <property type="evidence" value="ECO:0007669"/>
    <property type="project" value="InterPro"/>
</dbReference>
<evidence type="ECO:0000259" key="1">
    <source>
        <dbReference type="Pfam" id="PF00534"/>
    </source>
</evidence>
<reference evidence="3" key="1">
    <citation type="submission" date="2019-11" db="EMBL/GenBank/DDBJ databases">
        <title>Microbial mats filling the niche in hypersaline microbial mats.</title>
        <authorList>
            <person name="Wong H.L."/>
            <person name="Macleod F.I."/>
            <person name="White R.A. III"/>
            <person name="Burns B.P."/>
        </authorList>
    </citation>
    <scope>NUCLEOTIDE SEQUENCE</scope>
    <source>
        <strain evidence="3">Rbin_158</strain>
    </source>
</reference>
<evidence type="ECO:0000259" key="2">
    <source>
        <dbReference type="Pfam" id="PF13439"/>
    </source>
</evidence>
<gene>
    <name evidence="3" type="ORF">GF339_00145</name>
</gene>
<dbReference type="Proteomes" id="UP000649604">
    <property type="component" value="Unassembled WGS sequence"/>
</dbReference>
<dbReference type="InterPro" id="IPR028098">
    <property type="entry name" value="Glyco_trans_4-like_N"/>
</dbReference>
<evidence type="ECO:0000313" key="4">
    <source>
        <dbReference type="Proteomes" id="UP000649604"/>
    </source>
</evidence>
<organism evidence="3 4">
    <name type="scientific">candidate division KSB3 bacterium</name>
    <dbReference type="NCBI Taxonomy" id="2044937"/>
    <lineage>
        <taxon>Bacteria</taxon>
        <taxon>candidate division KSB3</taxon>
    </lineage>
</organism>
<protein>
    <submittedName>
        <fullName evidence="3">Glycosyltransferase</fullName>
    </submittedName>
</protein>
<sequence length="398" mass="44728">MTTGVRLPPTEQNEQPPLRVMQLVLSLGIGGTEKLVSDIVHRVEKQLVSPSVCCLDDIGYFGERLRDEGFRVSTLHRTPGIDWRLIDRLAHLIQHDQIEVIHAHHYSPYFYGLLASCYTRLRRWGKAPKIVFTEHGRLYPERKHRKRMLCNPLFSLLTDEIVTISESTKASLATYENFPAHRISVVYNGIDLHDFSHPIDRASKKQTLGIPSQVQVIGIVARLDPIKNHRMLLRAFVLVLQQRPETYLLIVGDGPEAASLKSLATDLQIAAKAKFLGSRTDVPDLLQVFDVFALSSLSEGTSVTLLEAMGAGIPIVATRVGGNPEVIGEEQECGYLVPSEDDEAMATKLLQLLRDEGLRQTMGQAGQQRVKAMFSLEKMVQTYTDVYFKVCRRNVNHH</sequence>
<accession>A0A9D5JRR7</accession>
<dbReference type="SUPFAM" id="SSF53756">
    <property type="entry name" value="UDP-Glycosyltransferase/glycogen phosphorylase"/>
    <property type="match status" value="1"/>
</dbReference>
<feature type="domain" description="Glycosyltransferase subfamily 4-like N-terminal" evidence="2">
    <location>
        <begin position="29"/>
        <end position="192"/>
    </location>
</feature>
<dbReference type="InterPro" id="IPR047691">
    <property type="entry name" value="PelF-like"/>
</dbReference>
<proteinExistence type="predicted"/>
<dbReference type="Pfam" id="PF00534">
    <property type="entry name" value="Glycos_transf_1"/>
    <property type="match status" value="1"/>
</dbReference>
<dbReference type="NCBIfam" id="NF038011">
    <property type="entry name" value="PelF"/>
    <property type="match status" value="1"/>
</dbReference>
<dbReference type="Pfam" id="PF13439">
    <property type="entry name" value="Glyco_transf_4"/>
    <property type="match status" value="1"/>
</dbReference>
<dbReference type="PANTHER" id="PTHR12526:SF630">
    <property type="entry name" value="GLYCOSYLTRANSFERASE"/>
    <property type="match status" value="1"/>
</dbReference>
<evidence type="ECO:0000313" key="3">
    <source>
        <dbReference type="EMBL" id="MBD3322958.1"/>
    </source>
</evidence>